<keyword evidence="1" id="KW-0812">Transmembrane</keyword>
<keyword evidence="1" id="KW-0472">Membrane</keyword>
<name>A0A9P8I658_9PEZI</name>
<feature type="transmembrane region" description="Helical" evidence="1">
    <location>
        <begin position="79"/>
        <end position="99"/>
    </location>
</feature>
<accession>A0A9P8I658</accession>
<keyword evidence="3" id="KW-1185">Reference proteome</keyword>
<dbReference type="EMBL" id="JAGHQL010000073">
    <property type="protein sequence ID" value="KAH0541619.1"/>
    <property type="molecule type" value="Genomic_DNA"/>
</dbReference>
<dbReference type="Proteomes" id="UP000698800">
    <property type="component" value="Unassembled WGS sequence"/>
</dbReference>
<protein>
    <submittedName>
        <fullName evidence="2">Uncharacterized protein</fullName>
    </submittedName>
</protein>
<evidence type="ECO:0000313" key="2">
    <source>
        <dbReference type="EMBL" id="KAH0541619.1"/>
    </source>
</evidence>
<sequence>MAESLQTAFKITSSRGLPIQKYQLKKPSEASANYLMTATNPGALSDDGNDPGDGYAGLSPAPQTLKTHPLQRFTTRSMVGLLGPVFVFAFYLFIALFYLHRPSINDIIQDYPIDAGSVFYAWSFLSVFVMGWARSALAGLEASALMSRRWAPKNALQLMWHANSGWGGPGGWWKATMLLFSRRNRSGRAKASKRSRGPGKLWYYLSTSSFLFFIALPLTGLTMDRASAFKYGTRKISIVGVNETTFDTRTSPFIWKQASTRWRQGGPTTPSGPTILYAPAGTKNVSEKFYDDAIHGVNRDINAPITFFSGPQVSERARGETWGLLVNVSCVSANPYRGLKLLNVTSPERWYYPLKRVGDQNVTSDDGSTIPVSFRKSMDFFGYDVTVLVAGDRDLLNHSDYASGSGPPITPLPVNGTLEAVLWQAIVDPSTPDASFDSIKSHPHVVMSPGNGTRTSYGFGIVCDFSSTVGFATLDARRRTFSHFNESAATTNQAPNPSTIDETPGILAIQTLVLGALGSMGFGGSTACSDGQSITCNQWLGANLATGGVPTLVRGSGNVSSTRYPALSPERMQMATYKLAGEVAIAMMAAGPGEWTGKLMGLEHAHDLVPGIMPWAPVLALLMLWMVITVVPTFFVLFQLRWASTLGGFELFKMGAEWGDAVHEIQDQDFQSCTSLTKVPGMIGDMENSAPRGFIGLSRSVATKRREYVYDRALAK</sequence>
<organism evidence="2 3">
    <name type="scientific">Glutinoglossum americanum</name>
    <dbReference type="NCBI Taxonomy" id="1670608"/>
    <lineage>
        <taxon>Eukaryota</taxon>
        <taxon>Fungi</taxon>
        <taxon>Dikarya</taxon>
        <taxon>Ascomycota</taxon>
        <taxon>Pezizomycotina</taxon>
        <taxon>Geoglossomycetes</taxon>
        <taxon>Geoglossales</taxon>
        <taxon>Geoglossaceae</taxon>
        <taxon>Glutinoglossum</taxon>
    </lineage>
</organism>
<evidence type="ECO:0000313" key="3">
    <source>
        <dbReference type="Proteomes" id="UP000698800"/>
    </source>
</evidence>
<keyword evidence="1" id="KW-1133">Transmembrane helix</keyword>
<reference evidence="2" key="1">
    <citation type="submission" date="2021-03" db="EMBL/GenBank/DDBJ databases">
        <title>Comparative genomics and phylogenomic investigation of the class Geoglossomycetes provide insights into ecological specialization and systematics.</title>
        <authorList>
            <person name="Melie T."/>
            <person name="Pirro S."/>
            <person name="Miller A.N."/>
            <person name="Quandt A."/>
        </authorList>
    </citation>
    <scope>NUCLEOTIDE SEQUENCE</scope>
    <source>
        <strain evidence="2">GBOQ0MN5Z8</strain>
    </source>
</reference>
<dbReference type="AlphaFoldDB" id="A0A9P8I658"/>
<feature type="transmembrane region" description="Helical" evidence="1">
    <location>
        <begin position="201"/>
        <end position="221"/>
    </location>
</feature>
<evidence type="ECO:0000256" key="1">
    <source>
        <dbReference type="SAM" id="Phobius"/>
    </source>
</evidence>
<feature type="transmembrane region" description="Helical" evidence="1">
    <location>
        <begin position="615"/>
        <end position="638"/>
    </location>
</feature>
<feature type="transmembrane region" description="Helical" evidence="1">
    <location>
        <begin position="119"/>
        <end position="140"/>
    </location>
</feature>
<dbReference type="OrthoDB" id="5287717at2759"/>
<comment type="caution">
    <text evidence="2">The sequence shown here is derived from an EMBL/GenBank/DDBJ whole genome shotgun (WGS) entry which is preliminary data.</text>
</comment>
<gene>
    <name evidence="2" type="ORF">FGG08_003909</name>
</gene>
<proteinExistence type="predicted"/>